<dbReference type="EMBL" id="ML975321">
    <property type="protein sequence ID" value="KAF1833305.1"/>
    <property type="molecule type" value="Genomic_DNA"/>
</dbReference>
<feature type="compositionally biased region" description="Acidic residues" evidence="1">
    <location>
        <begin position="414"/>
        <end position="425"/>
    </location>
</feature>
<feature type="region of interest" description="Disordered" evidence="1">
    <location>
        <begin position="48"/>
        <end position="87"/>
    </location>
</feature>
<name>A0A6A5K6F6_9PLEO</name>
<dbReference type="OrthoDB" id="10259622at2759"/>
<feature type="region of interest" description="Disordered" evidence="1">
    <location>
        <begin position="141"/>
        <end position="177"/>
    </location>
</feature>
<accession>A0A6A5K6F6</accession>
<dbReference type="SMART" id="SM00439">
    <property type="entry name" value="BAH"/>
    <property type="match status" value="1"/>
</dbReference>
<dbReference type="InterPro" id="IPR001025">
    <property type="entry name" value="BAH_dom"/>
</dbReference>
<gene>
    <name evidence="3" type="ORF">BDW02DRAFT_599192</name>
</gene>
<dbReference type="CDD" id="cd04370">
    <property type="entry name" value="BAH"/>
    <property type="match status" value="1"/>
</dbReference>
<dbReference type="InterPro" id="IPR011011">
    <property type="entry name" value="Znf_FYVE_PHD"/>
</dbReference>
<dbReference type="Gene3D" id="3.30.40.10">
    <property type="entry name" value="Zinc/RING finger domain, C3HC4 (zinc finger)"/>
    <property type="match status" value="1"/>
</dbReference>
<feature type="region of interest" description="Disordered" evidence="1">
    <location>
        <begin position="1"/>
        <end position="36"/>
    </location>
</feature>
<feature type="compositionally biased region" description="Acidic residues" evidence="1">
    <location>
        <begin position="143"/>
        <end position="154"/>
    </location>
</feature>
<feature type="compositionally biased region" description="Basic residues" evidence="1">
    <location>
        <begin position="55"/>
        <end position="68"/>
    </location>
</feature>
<reference evidence="3" key="1">
    <citation type="submission" date="2020-01" db="EMBL/GenBank/DDBJ databases">
        <authorList>
            <consortium name="DOE Joint Genome Institute"/>
            <person name="Haridas S."/>
            <person name="Albert R."/>
            <person name="Binder M."/>
            <person name="Bloem J."/>
            <person name="Labutti K."/>
            <person name="Salamov A."/>
            <person name="Andreopoulos B."/>
            <person name="Baker S.E."/>
            <person name="Barry K."/>
            <person name="Bills G."/>
            <person name="Bluhm B.H."/>
            <person name="Cannon C."/>
            <person name="Castanera R."/>
            <person name="Culley D.E."/>
            <person name="Daum C."/>
            <person name="Ezra D."/>
            <person name="Gonzalez J.B."/>
            <person name="Henrissat B."/>
            <person name="Kuo A."/>
            <person name="Liang C."/>
            <person name="Lipzen A."/>
            <person name="Lutzoni F."/>
            <person name="Magnuson J."/>
            <person name="Mondo S."/>
            <person name="Nolan M."/>
            <person name="Ohm R."/>
            <person name="Pangilinan J."/>
            <person name="Park H.-J."/>
            <person name="Ramirez L."/>
            <person name="Alfaro M."/>
            <person name="Sun H."/>
            <person name="Tritt A."/>
            <person name="Yoshinaga Y."/>
            <person name="Zwiers L.-H."/>
            <person name="Turgeon B.G."/>
            <person name="Goodwin S.B."/>
            <person name="Spatafora J.W."/>
            <person name="Crous P.W."/>
            <person name="Grigoriev I.V."/>
        </authorList>
    </citation>
    <scope>NUCLEOTIDE SEQUENCE</scope>
    <source>
        <strain evidence="3">P77</strain>
    </source>
</reference>
<dbReference type="InterPro" id="IPR043151">
    <property type="entry name" value="BAH_sf"/>
</dbReference>
<dbReference type="PANTHER" id="PTHR46364">
    <property type="entry name" value="OS08G0421900 PROTEIN"/>
    <property type="match status" value="1"/>
</dbReference>
<organism evidence="3 4">
    <name type="scientific">Decorospora gaudefroyi</name>
    <dbReference type="NCBI Taxonomy" id="184978"/>
    <lineage>
        <taxon>Eukaryota</taxon>
        <taxon>Fungi</taxon>
        <taxon>Dikarya</taxon>
        <taxon>Ascomycota</taxon>
        <taxon>Pezizomycotina</taxon>
        <taxon>Dothideomycetes</taxon>
        <taxon>Pleosporomycetidae</taxon>
        <taxon>Pleosporales</taxon>
        <taxon>Pleosporineae</taxon>
        <taxon>Pleosporaceae</taxon>
        <taxon>Decorospora</taxon>
    </lineage>
</organism>
<evidence type="ECO:0000313" key="3">
    <source>
        <dbReference type="EMBL" id="KAF1833305.1"/>
    </source>
</evidence>
<feature type="region of interest" description="Disordered" evidence="1">
    <location>
        <begin position="389"/>
        <end position="489"/>
    </location>
</feature>
<sequence length="489" mass="54545">MAPKRKAADENPTPLKSAPRTKATASGSAEKKRKIDWSEVDDFQGFTIKSVNARTQKKSRKSASKKQKTGTQPKAANHSYPGENAPLDATVVEENPFPETELNEVHVKIEPALHWENTQRYRKFTINSEEFEVGQIVFVKQAEEEEEEEEETEAKEEHAEAEDERKNVQNEEREEKPEISHWLARVLEIRAGDPSHVYLRVFWTYRPEDLPGGRQRHHGSSELIVSNHMDIIDALTVQSTADVVHWDDNPDSVATLAADHLFWRQSFDITKKLRPLSKLNTYCVDKQPCNPDEPLVQCPHCSEWLHAHCLEERAALDAYEQDRATPSQAPKKRGRPSKAHAEADISSAFEAKLVPSDTSKTRITITDKRKGQKRRQWDVDIPCLMCGKTIESAGDDAPGDDPSPSTPIAQTGDDALEDQDEDEDANSPTPDSVFGTKPADPHLSIRLKDAPTSSSHTEEAANPDTKGETATSPPPPPPPPSASPPQDPR</sequence>
<dbReference type="SUPFAM" id="SSF57903">
    <property type="entry name" value="FYVE/PHD zinc finger"/>
    <property type="match status" value="1"/>
</dbReference>
<dbReference type="Proteomes" id="UP000800040">
    <property type="component" value="Unassembled WGS sequence"/>
</dbReference>
<feature type="compositionally biased region" description="Pro residues" evidence="1">
    <location>
        <begin position="472"/>
        <end position="489"/>
    </location>
</feature>
<feature type="compositionally biased region" description="Basic and acidic residues" evidence="1">
    <location>
        <begin position="155"/>
        <end position="177"/>
    </location>
</feature>
<dbReference type="AlphaFoldDB" id="A0A6A5K6F6"/>
<keyword evidence="4" id="KW-1185">Reference proteome</keyword>
<evidence type="ECO:0000256" key="1">
    <source>
        <dbReference type="SAM" id="MobiDB-lite"/>
    </source>
</evidence>
<dbReference type="Gene3D" id="2.30.30.490">
    <property type="match status" value="1"/>
</dbReference>
<dbReference type="PROSITE" id="PS51038">
    <property type="entry name" value="BAH"/>
    <property type="match status" value="1"/>
</dbReference>
<dbReference type="GO" id="GO:0003682">
    <property type="term" value="F:chromatin binding"/>
    <property type="evidence" value="ECO:0007669"/>
    <property type="project" value="InterPro"/>
</dbReference>
<feature type="region of interest" description="Disordered" evidence="1">
    <location>
        <begin position="320"/>
        <end position="345"/>
    </location>
</feature>
<dbReference type="InterPro" id="IPR013083">
    <property type="entry name" value="Znf_RING/FYVE/PHD"/>
</dbReference>
<feature type="domain" description="BAH" evidence="2">
    <location>
        <begin position="160"/>
        <end position="278"/>
    </location>
</feature>
<evidence type="ECO:0000313" key="4">
    <source>
        <dbReference type="Proteomes" id="UP000800040"/>
    </source>
</evidence>
<protein>
    <recommendedName>
        <fullName evidence="2">BAH domain-containing protein</fullName>
    </recommendedName>
</protein>
<proteinExistence type="predicted"/>
<evidence type="ECO:0000259" key="2">
    <source>
        <dbReference type="PROSITE" id="PS51038"/>
    </source>
</evidence>